<organism evidence="1 2">
    <name type="scientific">Paractinoplanes rishiriensis</name>
    <dbReference type="NCBI Taxonomy" id="1050105"/>
    <lineage>
        <taxon>Bacteria</taxon>
        <taxon>Bacillati</taxon>
        <taxon>Actinomycetota</taxon>
        <taxon>Actinomycetes</taxon>
        <taxon>Micromonosporales</taxon>
        <taxon>Micromonosporaceae</taxon>
        <taxon>Paractinoplanes</taxon>
    </lineage>
</organism>
<gene>
    <name evidence="1" type="ORF">Ari01nite_38920</name>
</gene>
<name>A0A919N1A7_9ACTN</name>
<evidence type="ECO:0000313" key="1">
    <source>
        <dbReference type="EMBL" id="GIE96427.1"/>
    </source>
</evidence>
<evidence type="ECO:0000313" key="2">
    <source>
        <dbReference type="Proteomes" id="UP000636960"/>
    </source>
</evidence>
<accession>A0A919N1A7</accession>
<proteinExistence type="predicted"/>
<protein>
    <submittedName>
        <fullName evidence="1">Uncharacterized protein</fullName>
    </submittedName>
</protein>
<keyword evidence="2" id="KW-1185">Reference proteome</keyword>
<comment type="caution">
    <text evidence="1">The sequence shown here is derived from an EMBL/GenBank/DDBJ whole genome shotgun (WGS) entry which is preliminary data.</text>
</comment>
<reference evidence="1" key="1">
    <citation type="submission" date="2021-01" db="EMBL/GenBank/DDBJ databases">
        <title>Whole genome shotgun sequence of Actinoplanes rishiriensis NBRC 108556.</title>
        <authorList>
            <person name="Komaki H."/>
            <person name="Tamura T."/>
        </authorList>
    </citation>
    <scope>NUCLEOTIDE SEQUENCE</scope>
    <source>
        <strain evidence="1">NBRC 108556</strain>
    </source>
</reference>
<dbReference type="AlphaFoldDB" id="A0A919N1A7"/>
<dbReference type="Proteomes" id="UP000636960">
    <property type="component" value="Unassembled WGS sequence"/>
</dbReference>
<sequence length="121" mass="11317">MLGGADAGRAGAAAGVLPGTAPLPFVTIGTLAEPFAAGLAAPGPAGRFASDEPSLSAGGSLGGGVIPGARVNFGGDGASAGAAERPADSRPFEAAPSFLAASSGVVEPPEVPDFACVSGIN</sequence>
<dbReference type="EMBL" id="BOMV01000044">
    <property type="protein sequence ID" value="GIE96427.1"/>
    <property type="molecule type" value="Genomic_DNA"/>
</dbReference>